<evidence type="ECO:0000256" key="1">
    <source>
        <dbReference type="SAM" id="SignalP"/>
    </source>
</evidence>
<feature type="chain" id="PRO_5009618624" description="Lipoprotein" evidence="1">
    <location>
        <begin position="23"/>
        <end position="246"/>
    </location>
</feature>
<evidence type="ECO:0008006" key="4">
    <source>
        <dbReference type="Google" id="ProtNLM"/>
    </source>
</evidence>
<proteinExistence type="predicted"/>
<dbReference type="KEGG" id="dtr:RSDT_0437"/>
<evidence type="ECO:0000313" key="2">
    <source>
        <dbReference type="EMBL" id="BAV91949.1"/>
    </source>
</evidence>
<dbReference type="RefSeq" id="WP_096400443.1">
    <property type="nucleotide sequence ID" value="NZ_AP017368.1"/>
</dbReference>
<accession>A0A1J1DTF8</accession>
<dbReference type="Proteomes" id="UP000242645">
    <property type="component" value="Chromosome"/>
</dbReference>
<name>A0A1J1DTF8_9BACT</name>
<dbReference type="EMBL" id="AP017368">
    <property type="protein sequence ID" value="BAV91949.1"/>
    <property type="molecule type" value="Genomic_DNA"/>
</dbReference>
<dbReference type="OrthoDB" id="5456599at2"/>
<gene>
    <name evidence="2" type="ORF">RSDT_0437</name>
</gene>
<dbReference type="AlphaFoldDB" id="A0A1J1DTF8"/>
<feature type="signal peptide" evidence="1">
    <location>
        <begin position="1"/>
        <end position="22"/>
    </location>
</feature>
<evidence type="ECO:0000313" key="3">
    <source>
        <dbReference type="Proteomes" id="UP000242645"/>
    </source>
</evidence>
<sequence length="246" mass="27332">MNWLHISCFVLFAAVLVGCAAAQRRGISGSAYVSTARPAVSFQAKNMPVLARAEGTARPMAGNMVSGLPTRVWLVAYGDGNARSPVALAAHAEVPYGWYWDGIMRRPFSVNEGVEIVNNMEFQACTYIVDGARDPFTQLVAGVEQGAPARWIIRGFAARTNFYTDKIILEYREPLPEGIVSLSTMPMGLGDFVRGFEQRARESFIEGPAPSEVTPERLGYSRDIQWRYMNEKFLGTASKYENFTRR</sequence>
<keyword evidence="3" id="KW-1185">Reference proteome</keyword>
<dbReference type="Pfam" id="PF16143">
    <property type="entry name" value="DUF4851"/>
    <property type="match status" value="1"/>
</dbReference>
<protein>
    <recommendedName>
        <fullName evidence="4">Lipoprotein</fullName>
    </recommendedName>
</protein>
<dbReference type="InterPro" id="IPR032323">
    <property type="entry name" value="DUF4851"/>
</dbReference>
<reference evidence="2 3" key="1">
    <citation type="journal article" date="2017" name="ISME J.">
        <title>Genome of 'Ca. Desulfovibrio trichonymphae', an H2-oxidizing bacterium in a tripartite symbiotic system within a protist cell in the termite gut.</title>
        <authorList>
            <person name="Kuwahara H."/>
            <person name="Yuki M."/>
            <person name="Izawa K."/>
            <person name="Ohkuma M."/>
            <person name="Hongoh Y."/>
        </authorList>
    </citation>
    <scope>NUCLEOTIDE SEQUENCE [LARGE SCALE GENOMIC DNA]</scope>
    <source>
        <strain evidence="2 3">Rs-N31</strain>
    </source>
</reference>
<organism evidence="2 3">
    <name type="scientific">Candidatus Desulfovibrio trichonymphae</name>
    <dbReference type="NCBI Taxonomy" id="1725232"/>
    <lineage>
        <taxon>Bacteria</taxon>
        <taxon>Pseudomonadati</taxon>
        <taxon>Thermodesulfobacteriota</taxon>
        <taxon>Desulfovibrionia</taxon>
        <taxon>Desulfovibrionales</taxon>
        <taxon>Desulfovibrionaceae</taxon>
        <taxon>Desulfovibrio</taxon>
    </lineage>
</organism>
<keyword evidence="1" id="KW-0732">Signal</keyword>